<gene>
    <name evidence="1" type="ORF">RIF29_10079</name>
</gene>
<evidence type="ECO:0000313" key="2">
    <source>
        <dbReference type="Proteomes" id="UP001372338"/>
    </source>
</evidence>
<organism evidence="1 2">
    <name type="scientific">Crotalaria pallida</name>
    <name type="common">Smooth rattlebox</name>
    <name type="synonym">Crotalaria striata</name>
    <dbReference type="NCBI Taxonomy" id="3830"/>
    <lineage>
        <taxon>Eukaryota</taxon>
        <taxon>Viridiplantae</taxon>
        <taxon>Streptophyta</taxon>
        <taxon>Embryophyta</taxon>
        <taxon>Tracheophyta</taxon>
        <taxon>Spermatophyta</taxon>
        <taxon>Magnoliopsida</taxon>
        <taxon>eudicotyledons</taxon>
        <taxon>Gunneridae</taxon>
        <taxon>Pentapetalae</taxon>
        <taxon>rosids</taxon>
        <taxon>fabids</taxon>
        <taxon>Fabales</taxon>
        <taxon>Fabaceae</taxon>
        <taxon>Papilionoideae</taxon>
        <taxon>50 kb inversion clade</taxon>
        <taxon>genistoids sensu lato</taxon>
        <taxon>core genistoids</taxon>
        <taxon>Crotalarieae</taxon>
        <taxon>Crotalaria</taxon>
    </lineage>
</organism>
<comment type="caution">
    <text evidence="1">The sequence shown here is derived from an EMBL/GenBank/DDBJ whole genome shotgun (WGS) entry which is preliminary data.</text>
</comment>
<dbReference type="AlphaFoldDB" id="A0AAN9IJQ4"/>
<protein>
    <submittedName>
        <fullName evidence="1">Uncharacterized protein</fullName>
    </submittedName>
</protein>
<keyword evidence="2" id="KW-1185">Reference proteome</keyword>
<proteinExistence type="predicted"/>
<name>A0AAN9IJQ4_CROPI</name>
<accession>A0AAN9IJQ4</accession>
<reference evidence="1 2" key="1">
    <citation type="submission" date="2024-01" db="EMBL/GenBank/DDBJ databases">
        <title>The genomes of 5 underutilized Papilionoideae crops provide insights into root nodulation and disease resistanc.</title>
        <authorList>
            <person name="Yuan L."/>
        </authorList>
    </citation>
    <scope>NUCLEOTIDE SEQUENCE [LARGE SCALE GENOMIC DNA]</scope>
    <source>
        <strain evidence="1">ZHUSHIDOU_FW_LH</strain>
        <tissue evidence="1">Leaf</tissue>
    </source>
</reference>
<dbReference type="Proteomes" id="UP001372338">
    <property type="component" value="Unassembled WGS sequence"/>
</dbReference>
<evidence type="ECO:0000313" key="1">
    <source>
        <dbReference type="EMBL" id="KAK7281797.1"/>
    </source>
</evidence>
<dbReference type="EMBL" id="JAYWIO010000002">
    <property type="protein sequence ID" value="KAK7281797.1"/>
    <property type="molecule type" value="Genomic_DNA"/>
</dbReference>
<sequence>MKRVWRFSSELQFNGISLSLSPKSPKPIPIPIPFSRSTSLLKPSYGFATCEPYAMTPNKVSGIIPIFTAKPGTDPAQDLTKRVAFLMNELVPEASDSDRVRAILDEKFYDLIMWSQQQQQQHPVGSALLELLKRYAQSINMSHKYILK</sequence>